<dbReference type="InterPro" id="IPR013103">
    <property type="entry name" value="RVT_2"/>
</dbReference>
<reference evidence="9" key="1">
    <citation type="journal article" date="2019" name="Sci. Rep.">
        <title>Draft genome of Tanacetum cinerariifolium, the natural source of mosquito coil.</title>
        <authorList>
            <person name="Yamashiro T."/>
            <person name="Shiraishi A."/>
            <person name="Satake H."/>
            <person name="Nakayama K."/>
        </authorList>
    </citation>
    <scope>NUCLEOTIDE SEQUENCE</scope>
</reference>
<sequence length="2310" mass="264045">MHKNIMAADSRDRKCILRGPYKPTTVLVQAVAATDDSTTIHEHTIVETPMNMSSVNKAHFEAGKEAIHLILTGIGDEIYSTVDACQTAQEIYKGKEIAKPITPPSETASEEDSDPKQAQRDKDMQKNLALIANSIVQQSGIQCFNCKEFGHFAKECKKPKRVKDSAYHKEKMLLCKQAKKGVPFQALQYDWLEDTDEEIDEQELEAHYNYMEKIQEVPTVDTCTNDQNDVESDDERVALANLIANLKLDTEFKKYKAFNDRTVDYEKLKRKLNETLGQLALKDIEIKEEIVNNAWIKHSKDQIRAPTAQDMEILIQTYLMPLALKIRNDSFKYVESLEKEIDELEFDKAEFLNMYNMILQECVSNNVMCSYLLSLSDLDALAKLQCFYLHKVKECDCLAQKLSKQTKSISKEVHTQLLQRFAKVEKHSISLEIALQKFDFDHFSCFTKMLNDANAGTKKPNVVPLSARKPKGHANKSIATPHKKKIVQLILFIVDSRCTKHMTGNLKLLCNFVEKFWGTVRFGNDQFAPILGYGDLKSTCFVRDLQGNYLLTDNRRSDLYIIYHQESTLSTPLCLMAKASPTQAWLWHQRLSHLNFDYINLLSKKDAVIGLPKLKYVKDQLCSSCELSKAKRSSFKSKAVLSSKVRLNLLHIDLCGPMRVASINGKKYILAIVDDYSRYTWTLFLHAHVPLQQELDLLFGPLYEEFFNASSNLQDTQPTKNIQPTLAPSTPTYVHAEENNNDQAEEEHLQDDEFTNPFYAPVQEGAESSSHNIVARLEAVCIFIAYAVQKSFPIYQMDVKTEFLNGSLMEEVYVAQPDGFVDPDHPEKVYRLRNALYGLNQAPRAWSTNPKYTKRFEKLMHSRFEMSLIGELKFFLGLQIHQSPRGIFINQAKYALKILPKHGMEKEQMDGEAMIISIKNGDQPLPRVTQVSIAGTSSTKQPPLKDKSMWTDQEKKIQKIDRLARSLMIQGLLNDIKSLIDSNKTAKDLWDALARHMLGFEYGDVNDAMGLKKKTNVVTSNPLALIAEKTKSANKKQEFVKTDNKKVDKKDDEKKRYMSKVKCYNCKKEGYFAKDCKKVKVKDYEYYKTKMLLANNDKDEQVLLAKDQAWMESSSDSDQEINANMVFMDQIKKVLSDSEASSSSADDKISKVSYYLSESKSEPEDLQNTILEKGFKISELKDCVRNKDLEIEKCLERLNVSKNKLHKMGQTNQTVHMITPSKDILYNGRKGIGFENPRYFEKAKDLRPSLYDEKVIGLGDTSMFLTHSDEALDIIKFKRARENNIEFAYDYGNLNASYEDEKINLSDDYFQEIINPDFDKIDSLFKQTSSLKPHSKLNKDVKRYSRKDLLSCNNSHPRETSSAYVCNDAMNVSCNSRLCDLFDENNLFIFDDESVRISPVSKMPFRKKPRDSMNVRSKSNSNKSLPRTVHRWLPKLQLLAEPVAKWIPRVELQIDKISKTPNSSGPIYKWGLEVAFRKSTCFVRNEDGVDLLTGDRLSNLYTIALNEVALNSSTCLIEKASSLQSWLWNQRISHLNFATINNLVKNNLVQDEASEVIISFIKKTQVNLQLQVQRVRTDNGMEFKNKTLAKFFDEVGITQQFTAARTRQQNGVMERRNQTLVEAVRTMLTIANLPLFLWAKAIATTCFTQNRTIIHKRFDKTPYELMNKRKPNIKFFCVFECRCYLLNDYEDVGKLKEKWDIGVFVGYSKDSASFRIYNKRTPTNVATLINEEVFHEVFESFQGESSSYSLNDDVQQSPKEVILPFSNTQSISNNIIPNVDEVSTLHNVFNKHLEDAYFDPNETFAPVAQIEAIRLFLAYAAHKDFIVFQLDVNTEFLNGILKEEVYVGQPPGFVSKQYLDHVYALDKALFGLKQAPWAWYGILSQFLIDSVPTPMVELANLKLDLVGKPVDHTDYRSLIGSLMYVTSSRPDIMFATCMCVRYQANPNEHHVSAVKRIFRYLKGTINLGLWYPKDSGFDLTAYLDADHAGGHLDRKSTSGSVQFLGDKLDSLLQSLLTKSAHHANAGRDDSYSDAFSIISTTYNTTTTTYLPFTNMTTSMNLTTTKVSFNLHENDIDHIFAQKKVKIAFENVDSSLRVELIPSKIKYVNKVVLNFRKEFSMFSSIKEKEMMDYFRITCSSTRKKSSSKIPNENRLWYPKGSSFSLAAFLDADHAGCINTRKSTSGGIQLLGDKLCSSNMDENTTSRLGFNYNIIPLHCDSQTEYQLADMFTKALPKDRFKYLFRRIVLRYDGDECDKGIMPTKIELTLEQSQQVNELTTEIVDSGLHKPTRVVPPIEAALVSWILSWTIIG</sequence>
<dbReference type="SUPFAM" id="SSF53098">
    <property type="entry name" value="Ribonuclease H-like"/>
    <property type="match status" value="2"/>
</dbReference>
<gene>
    <name evidence="9" type="ORF">Tci_010978</name>
</gene>
<evidence type="ECO:0000256" key="5">
    <source>
        <dbReference type="PROSITE-ProRule" id="PRU00047"/>
    </source>
</evidence>
<dbReference type="PANTHER" id="PTHR42648:SF18">
    <property type="entry name" value="RETROTRANSPOSON, UNCLASSIFIED-LIKE PROTEIN"/>
    <property type="match status" value="1"/>
</dbReference>
<evidence type="ECO:0000259" key="7">
    <source>
        <dbReference type="PROSITE" id="PS50158"/>
    </source>
</evidence>
<dbReference type="GO" id="GO:0003676">
    <property type="term" value="F:nucleic acid binding"/>
    <property type="evidence" value="ECO:0007669"/>
    <property type="project" value="InterPro"/>
</dbReference>
<evidence type="ECO:0000313" key="9">
    <source>
        <dbReference type="EMBL" id="GEU39000.1"/>
    </source>
</evidence>
<dbReference type="EMBL" id="BKCJ010001120">
    <property type="protein sequence ID" value="GEU39000.1"/>
    <property type="molecule type" value="Genomic_DNA"/>
</dbReference>
<dbReference type="InterPro" id="IPR001584">
    <property type="entry name" value="Integrase_cat-core"/>
</dbReference>
<keyword evidence="3" id="KW-0064">Aspartyl protease</keyword>
<keyword evidence="4" id="KW-0378">Hydrolase</keyword>
<dbReference type="InterPro" id="IPR036397">
    <property type="entry name" value="RNaseH_sf"/>
</dbReference>
<dbReference type="InterPro" id="IPR001878">
    <property type="entry name" value="Znf_CCHC"/>
</dbReference>
<proteinExistence type="predicted"/>
<evidence type="ECO:0008006" key="10">
    <source>
        <dbReference type="Google" id="ProtNLM"/>
    </source>
</evidence>
<dbReference type="PANTHER" id="PTHR42648">
    <property type="entry name" value="TRANSPOSASE, PUTATIVE-RELATED"/>
    <property type="match status" value="1"/>
</dbReference>
<dbReference type="SUPFAM" id="SSF56672">
    <property type="entry name" value="DNA/RNA polymerases"/>
    <property type="match status" value="1"/>
</dbReference>
<feature type="domain" description="CCHC-type" evidence="7">
    <location>
        <begin position="1062"/>
        <end position="1078"/>
    </location>
</feature>
<feature type="domain" description="Integrase catalytic" evidence="8">
    <location>
        <begin position="1575"/>
        <end position="1670"/>
    </location>
</feature>
<dbReference type="Gene3D" id="4.10.60.10">
    <property type="entry name" value="Zinc finger, CCHC-type"/>
    <property type="match status" value="2"/>
</dbReference>
<name>A0A6L2JQC0_TANCI</name>
<evidence type="ECO:0000256" key="1">
    <source>
        <dbReference type="ARBA" id="ARBA00022670"/>
    </source>
</evidence>
<dbReference type="GO" id="GO:0004190">
    <property type="term" value="F:aspartic-type endopeptidase activity"/>
    <property type="evidence" value="ECO:0007669"/>
    <property type="project" value="UniProtKB-KW"/>
</dbReference>
<dbReference type="Pfam" id="PF13976">
    <property type="entry name" value="gag_pre-integrs"/>
    <property type="match status" value="1"/>
</dbReference>
<dbReference type="Pfam" id="PF22936">
    <property type="entry name" value="Pol_BBD"/>
    <property type="match status" value="1"/>
</dbReference>
<dbReference type="InterPro" id="IPR054722">
    <property type="entry name" value="PolX-like_BBD"/>
</dbReference>
<dbReference type="InterPro" id="IPR043502">
    <property type="entry name" value="DNA/RNA_pol_sf"/>
</dbReference>
<dbReference type="InterPro" id="IPR012337">
    <property type="entry name" value="RNaseH-like_sf"/>
</dbReference>
<dbReference type="SMART" id="SM00343">
    <property type="entry name" value="ZnF_C2HC"/>
    <property type="match status" value="2"/>
</dbReference>
<dbReference type="GO" id="GO:0015074">
    <property type="term" value="P:DNA integration"/>
    <property type="evidence" value="ECO:0007669"/>
    <property type="project" value="InterPro"/>
</dbReference>
<dbReference type="Pfam" id="PF00098">
    <property type="entry name" value="zf-CCHC"/>
    <property type="match status" value="1"/>
</dbReference>
<protein>
    <recommendedName>
        <fullName evidence="10">Retrovirus-related Pol polyprotein from transposon TNT 1-94</fullName>
    </recommendedName>
</protein>
<dbReference type="GO" id="GO:0008270">
    <property type="term" value="F:zinc ion binding"/>
    <property type="evidence" value="ECO:0007669"/>
    <property type="project" value="UniProtKB-KW"/>
</dbReference>
<dbReference type="InterPro" id="IPR039537">
    <property type="entry name" value="Retrotran_Ty1/copia-like"/>
</dbReference>
<dbReference type="Gene3D" id="3.30.420.10">
    <property type="entry name" value="Ribonuclease H-like superfamily/Ribonuclease H"/>
    <property type="match status" value="2"/>
</dbReference>
<keyword evidence="2" id="KW-0479">Metal-binding</keyword>
<dbReference type="InterPro" id="IPR025724">
    <property type="entry name" value="GAG-pre-integrase_dom"/>
</dbReference>
<evidence type="ECO:0000256" key="6">
    <source>
        <dbReference type="SAM" id="MobiDB-lite"/>
    </source>
</evidence>
<feature type="region of interest" description="Disordered" evidence="6">
    <location>
        <begin position="96"/>
        <end position="122"/>
    </location>
</feature>
<feature type="domain" description="CCHC-type" evidence="7">
    <location>
        <begin position="143"/>
        <end position="158"/>
    </location>
</feature>
<evidence type="ECO:0000256" key="3">
    <source>
        <dbReference type="ARBA" id="ARBA00022750"/>
    </source>
</evidence>
<keyword evidence="1" id="KW-0645">Protease</keyword>
<comment type="caution">
    <text evidence="9">The sequence shown here is derived from an EMBL/GenBank/DDBJ whole genome shotgun (WGS) entry which is preliminary data.</text>
</comment>
<keyword evidence="5" id="KW-0863">Zinc-finger</keyword>
<evidence type="ECO:0000256" key="4">
    <source>
        <dbReference type="ARBA" id="ARBA00022801"/>
    </source>
</evidence>
<evidence type="ECO:0000256" key="2">
    <source>
        <dbReference type="ARBA" id="ARBA00022723"/>
    </source>
</evidence>
<dbReference type="Pfam" id="PF07727">
    <property type="entry name" value="RVT_2"/>
    <property type="match status" value="2"/>
</dbReference>
<keyword evidence="5" id="KW-0862">Zinc</keyword>
<evidence type="ECO:0000259" key="8">
    <source>
        <dbReference type="PROSITE" id="PS50994"/>
    </source>
</evidence>
<dbReference type="InterPro" id="IPR036875">
    <property type="entry name" value="Znf_CCHC_sf"/>
</dbReference>
<dbReference type="PROSITE" id="PS50994">
    <property type="entry name" value="INTEGRASE"/>
    <property type="match status" value="1"/>
</dbReference>
<organism evidence="9">
    <name type="scientific">Tanacetum cinerariifolium</name>
    <name type="common">Dalmatian daisy</name>
    <name type="synonym">Chrysanthemum cinerariifolium</name>
    <dbReference type="NCBI Taxonomy" id="118510"/>
    <lineage>
        <taxon>Eukaryota</taxon>
        <taxon>Viridiplantae</taxon>
        <taxon>Streptophyta</taxon>
        <taxon>Embryophyta</taxon>
        <taxon>Tracheophyta</taxon>
        <taxon>Spermatophyta</taxon>
        <taxon>Magnoliopsida</taxon>
        <taxon>eudicotyledons</taxon>
        <taxon>Gunneridae</taxon>
        <taxon>Pentapetalae</taxon>
        <taxon>asterids</taxon>
        <taxon>campanulids</taxon>
        <taxon>Asterales</taxon>
        <taxon>Asteraceae</taxon>
        <taxon>Asteroideae</taxon>
        <taxon>Anthemideae</taxon>
        <taxon>Anthemidinae</taxon>
        <taxon>Tanacetum</taxon>
    </lineage>
</organism>
<accession>A0A6L2JQC0</accession>
<dbReference type="PROSITE" id="PS50158">
    <property type="entry name" value="ZF_CCHC"/>
    <property type="match status" value="2"/>
</dbReference>
<dbReference type="SUPFAM" id="SSF57756">
    <property type="entry name" value="Retrovirus zinc finger-like domains"/>
    <property type="match status" value="2"/>
</dbReference>
<dbReference type="GO" id="GO:0006508">
    <property type="term" value="P:proteolysis"/>
    <property type="evidence" value="ECO:0007669"/>
    <property type="project" value="UniProtKB-KW"/>
</dbReference>